<protein>
    <submittedName>
        <fullName evidence="1">Uncharacterized protein</fullName>
    </submittedName>
</protein>
<name>A0A1F7FEU5_UNCRA</name>
<accession>A0A1F7FEU5</accession>
<evidence type="ECO:0000313" key="1">
    <source>
        <dbReference type="EMBL" id="OGK05017.1"/>
    </source>
</evidence>
<evidence type="ECO:0000313" key="2">
    <source>
        <dbReference type="Proteomes" id="UP000179243"/>
    </source>
</evidence>
<reference evidence="1 2" key="1">
    <citation type="journal article" date="2016" name="Nat. Commun.">
        <title>Thousands of microbial genomes shed light on interconnected biogeochemical processes in an aquifer system.</title>
        <authorList>
            <person name="Anantharaman K."/>
            <person name="Brown C.T."/>
            <person name="Hug L.A."/>
            <person name="Sharon I."/>
            <person name="Castelle C.J."/>
            <person name="Probst A.J."/>
            <person name="Thomas B.C."/>
            <person name="Singh A."/>
            <person name="Wilkins M.J."/>
            <person name="Karaoz U."/>
            <person name="Brodie E.L."/>
            <person name="Williams K.H."/>
            <person name="Hubbard S.S."/>
            <person name="Banfield J.F."/>
        </authorList>
    </citation>
    <scope>NUCLEOTIDE SEQUENCE [LARGE SCALE GENOMIC DNA]</scope>
</reference>
<organism evidence="1 2">
    <name type="scientific">Candidatus Raymondbacteria bacterium RIFOXYD12_FULL_49_13</name>
    <dbReference type="NCBI Taxonomy" id="1817890"/>
    <lineage>
        <taxon>Bacteria</taxon>
        <taxon>Raymondiibacteriota</taxon>
    </lineage>
</organism>
<dbReference type="EMBL" id="MFYX01000064">
    <property type="protein sequence ID" value="OGK05017.1"/>
    <property type="molecule type" value="Genomic_DNA"/>
</dbReference>
<dbReference type="Proteomes" id="UP000179243">
    <property type="component" value="Unassembled WGS sequence"/>
</dbReference>
<dbReference type="AlphaFoldDB" id="A0A1F7FEU5"/>
<comment type="caution">
    <text evidence="1">The sequence shown here is derived from an EMBL/GenBank/DDBJ whole genome shotgun (WGS) entry which is preliminary data.</text>
</comment>
<sequence>MNRAELKRKNLVLFCLVGSLCCLPLIDCASKQPLTAETVREFMAMSAPAASKISDCESFFRRRIAPFLRDRHSGILALEQGIPGKKAFSQSRARNLLRCGLLKDALQANSRDQAKKEMELLMPAIVEFDPAYTKLHTLAEEFGNVDEYRKEACRTVAGISLALLDYIGRTRASSPGAAERAAEETLFFCLALPIEKSPLTTAQTLLINGLAKNVQEIKLDEVADIIKGAFPEYFL</sequence>
<gene>
    <name evidence="1" type="ORF">A2519_10090</name>
</gene>
<proteinExistence type="predicted"/>